<organism evidence="4 5">
    <name type="scientific">Humibacillus xanthopallidus</name>
    <dbReference type="NCBI Taxonomy" id="412689"/>
    <lineage>
        <taxon>Bacteria</taxon>
        <taxon>Bacillati</taxon>
        <taxon>Actinomycetota</taxon>
        <taxon>Actinomycetes</taxon>
        <taxon>Micrococcales</taxon>
        <taxon>Intrasporangiaceae</taxon>
        <taxon>Humibacillus</taxon>
    </lineage>
</organism>
<proteinExistence type="predicted"/>
<dbReference type="OrthoDB" id="336698at2"/>
<dbReference type="RefSeq" id="WP_141820011.1">
    <property type="nucleotide sequence ID" value="NZ_BAAAQC010000005.1"/>
</dbReference>
<dbReference type="Gene3D" id="2.40.180.10">
    <property type="entry name" value="Catalase core domain"/>
    <property type="match status" value="1"/>
</dbReference>
<feature type="domain" description="L-Lysine epsilon oxidase N-terminal" evidence="2">
    <location>
        <begin position="353"/>
        <end position="564"/>
    </location>
</feature>
<feature type="region of interest" description="Disordered" evidence="1">
    <location>
        <begin position="958"/>
        <end position="978"/>
    </location>
</feature>
<comment type="caution">
    <text evidence="4">The sequence shown here is derived from an EMBL/GenBank/DDBJ whole genome shotgun (WGS) entry which is preliminary data.</text>
</comment>
<gene>
    <name evidence="4" type="ORF">FHX52_0742</name>
</gene>
<dbReference type="InterPro" id="IPR020835">
    <property type="entry name" value="Catalase_sf"/>
</dbReference>
<feature type="domain" description="L-lysine epsilon oxidase C-terminal" evidence="3">
    <location>
        <begin position="688"/>
        <end position="857"/>
    </location>
</feature>
<dbReference type="GO" id="GO:0020037">
    <property type="term" value="F:heme binding"/>
    <property type="evidence" value="ECO:0007669"/>
    <property type="project" value="InterPro"/>
</dbReference>
<evidence type="ECO:0000256" key="1">
    <source>
        <dbReference type="SAM" id="MobiDB-lite"/>
    </source>
</evidence>
<dbReference type="Pfam" id="PF17990">
    <property type="entry name" value="LodA_N"/>
    <property type="match status" value="1"/>
</dbReference>
<evidence type="ECO:0008006" key="6">
    <source>
        <dbReference type="Google" id="ProtNLM"/>
    </source>
</evidence>
<dbReference type="Proteomes" id="UP000320085">
    <property type="component" value="Unassembled WGS sequence"/>
</dbReference>
<dbReference type="InterPro" id="IPR033798">
    <property type="entry name" value="LodA-like"/>
</dbReference>
<dbReference type="CDD" id="cd14731">
    <property type="entry name" value="LodA_like_1"/>
    <property type="match status" value="1"/>
</dbReference>
<dbReference type="EMBL" id="VFQF01000001">
    <property type="protein sequence ID" value="TQN47639.1"/>
    <property type="molecule type" value="Genomic_DNA"/>
</dbReference>
<evidence type="ECO:0000313" key="4">
    <source>
        <dbReference type="EMBL" id="TQN47639.1"/>
    </source>
</evidence>
<dbReference type="SUPFAM" id="SSF56634">
    <property type="entry name" value="Heme-dependent catalase-like"/>
    <property type="match status" value="1"/>
</dbReference>
<dbReference type="Pfam" id="PF18417">
    <property type="entry name" value="LodA_C"/>
    <property type="match status" value="1"/>
</dbReference>
<dbReference type="InterPro" id="IPR041173">
    <property type="entry name" value="LodA_C"/>
</dbReference>
<reference evidence="4 5" key="1">
    <citation type="submission" date="2019-06" db="EMBL/GenBank/DDBJ databases">
        <title>Sequencing the genomes of 1000 actinobacteria strains.</title>
        <authorList>
            <person name="Klenk H.-P."/>
        </authorList>
    </citation>
    <scope>NUCLEOTIDE SEQUENCE [LARGE SCALE GENOMIC DNA]</scope>
    <source>
        <strain evidence="4 5">DSM 21776</strain>
    </source>
</reference>
<accession>A0A543PU91</accession>
<dbReference type="AlphaFoldDB" id="A0A543PU91"/>
<dbReference type="InterPro" id="IPR041168">
    <property type="entry name" value="LodA_N"/>
</dbReference>
<feature type="region of interest" description="Disordered" evidence="1">
    <location>
        <begin position="452"/>
        <end position="489"/>
    </location>
</feature>
<evidence type="ECO:0000313" key="5">
    <source>
        <dbReference type="Proteomes" id="UP000320085"/>
    </source>
</evidence>
<feature type="compositionally biased region" description="Polar residues" evidence="1">
    <location>
        <begin position="452"/>
        <end position="464"/>
    </location>
</feature>
<evidence type="ECO:0000259" key="2">
    <source>
        <dbReference type="Pfam" id="PF17990"/>
    </source>
</evidence>
<name>A0A543PU91_9MICO</name>
<sequence>MTDDQDYPVPPCFDDPGSATERLTDMFVRMGQARRIATGQVPAERAVFRKVHGVAHGRLERLDSVPQEWRVGFLAHDGLDAWVRFSSDASPTTVDLGTTLGIGVKLFGVPGAKALGEDGDTADLVLQNHDVFFVDDAQEMVEFTYAGVVQQDYPGYLAAHPETQRILDDMTEPESSVLTASYWGVLPFALGGAIVKYRLAPEAEPVNIPDDDPDYLATDLARRLREREHALVLSVQVRTDPDTMPLDRATVRWPEEASPYVPVARLMLDRQDVEARGQCDYGQSLSFNIWRVPAENAPVAESSIAAVRKQVYAAGAALRHTANGQPLTDPTVARATDGPPSTADDCIVQAVIHPAIGVARVGNSPDEFVIGPEVVDPDPLPPGSYRDAEGRLKRQAARFRIYGVNALGTIVRELTPADDGVELTWHVELANTKSSWFGFQLALDIPEASSAPATTLRNPTVSDRSSLEIRPGSRSVSGRGEGPVPFDGGSFMGTPVPLGDIRTDDDGRLLVLGGYGCSASYDGSRAITFANNEGWHDDVSDGPVTATVTLDGLPLEVIPSWVVVAPPNYAPQRTSVRTMWDLMRDVAIQAGTLARPARPSFRDDILPLFERLAGLQWVNAGFAAGFGFDGALDLTSADALARLASPLPAHREVRRTVARSFRDFDVDGMSPKPWPWLYGDAMNIPPVPSPRQNAALTATQMWMLEQWAEGCFEADLDVDELGGPGGPGSEGGVTLPRRGPRVVDDLPVEEQGDMLTRAALEFCLADAFHPGCEMTWPVRTATMYLSPFRFAHAAPGWEPPTMGAVLTSDSVTIPNGPLCAQEPGSITRWMAVPWQTDTASCRSGYSTAYDPYVPTFWPARVPNQVLTRENYEVVMDESRTPEERAAAFANRAAWIEPLGADSYTSQINNMVRAFDHLGVVEVLPGPADGAFPAVIEVEDSHRLIPVESGDDAAAVEARTDTTTGTTTGAPALSSLGASHRVGRSAADVDVSGIEKVRRFPGGLRT</sequence>
<evidence type="ECO:0000259" key="3">
    <source>
        <dbReference type="Pfam" id="PF18417"/>
    </source>
</evidence>
<protein>
    <recommendedName>
        <fullName evidence="6">Catalase</fullName>
    </recommendedName>
</protein>